<evidence type="ECO:0000313" key="17">
    <source>
        <dbReference type="Proteomes" id="UP000712157"/>
    </source>
</evidence>
<keyword evidence="7 12" id="KW-0220">Diaminopimelate biosynthesis</keyword>
<feature type="active site" description="Schiff-base intermediate with substrate" evidence="12 14">
    <location>
        <position position="165"/>
    </location>
</feature>
<comment type="subunit">
    <text evidence="12">Homotetramer; dimer of dimers.</text>
</comment>
<evidence type="ECO:0000256" key="14">
    <source>
        <dbReference type="PIRSR" id="PIRSR001365-1"/>
    </source>
</evidence>
<keyword evidence="5 12" id="KW-0963">Cytoplasm</keyword>
<comment type="caution">
    <text evidence="12">Was originally thought to be a dihydrodipicolinate synthase (DHDPS), catalyzing the condensation of (S)-aspartate-beta-semialdehyde [(S)-ASA] and pyruvate to dihydrodipicolinate (DHDP). However, it was shown in E.coli that the product of the enzymatic reaction is not dihydrodipicolinate but in fact (4S)-4-hydroxy-2,3,4,5-tetrahydro-(2S)-dipicolinic acid (HTPA), and that the consecutive dehydration reaction leading to DHDP is not spontaneous but catalyzed by DapB.</text>
</comment>
<evidence type="ECO:0000256" key="15">
    <source>
        <dbReference type="PIRSR" id="PIRSR001365-2"/>
    </source>
</evidence>
<dbReference type="SUPFAM" id="SSF51569">
    <property type="entry name" value="Aldolase"/>
    <property type="match status" value="1"/>
</dbReference>
<dbReference type="PANTHER" id="PTHR12128:SF66">
    <property type="entry name" value="4-HYDROXY-2-OXOGLUTARATE ALDOLASE, MITOCHONDRIAL"/>
    <property type="match status" value="1"/>
</dbReference>
<evidence type="ECO:0000256" key="4">
    <source>
        <dbReference type="ARBA" id="ARBA00012086"/>
    </source>
</evidence>
<dbReference type="EC" id="4.3.3.7" evidence="4 12"/>
<evidence type="ECO:0000256" key="2">
    <source>
        <dbReference type="ARBA" id="ARBA00005120"/>
    </source>
</evidence>
<comment type="caution">
    <text evidence="16">The sequence shown here is derived from an EMBL/GenBank/DDBJ whole genome shotgun (WGS) entry which is preliminary data.</text>
</comment>
<dbReference type="PROSITE" id="PS00666">
    <property type="entry name" value="DHDPS_2"/>
    <property type="match status" value="1"/>
</dbReference>
<dbReference type="PIRSF" id="PIRSF001365">
    <property type="entry name" value="DHDPS"/>
    <property type="match status" value="1"/>
</dbReference>
<evidence type="ECO:0000256" key="6">
    <source>
        <dbReference type="ARBA" id="ARBA00022605"/>
    </source>
</evidence>
<dbReference type="InterPro" id="IPR020625">
    <property type="entry name" value="Schiff_base-form_aldolases_AS"/>
</dbReference>
<name>A0A949JXI6_9FIRM</name>
<reference evidence="16" key="1">
    <citation type="submission" date="2021-06" db="EMBL/GenBank/DDBJ databases">
        <title>Description of novel taxa of the family Lachnospiraceae.</title>
        <authorList>
            <person name="Chaplin A.V."/>
            <person name="Sokolova S.R."/>
            <person name="Pikina A.P."/>
            <person name="Korzhanova M."/>
            <person name="Belova V."/>
            <person name="Korostin D."/>
            <person name="Efimov B.A."/>
        </authorList>
    </citation>
    <scope>NUCLEOTIDE SEQUENCE</scope>
    <source>
        <strain evidence="16">ASD5720</strain>
    </source>
</reference>
<evidence type="ECO:0000256" key="12">
    <source>
        <dbReference type="HAMAP-Rule" id="MF_00418"/>
    </source>
</evidence>
<dbReference type="NCBIfam" id="TIGR00674">
    <property type="entry name" value="dapA"/>
    <property type="match status" value="1"/>
</dbReference>
<dbReference type="GO" id="GO:0009089">
    <property type="term" value="P:lysine biosynthetic process via diaminopimelate"/>
    <property type="evidence" value="ECO:0007669"/>
    <property type="project" value="UniProtKB-UniRule"/>
</dbReference>
<dbReference type="PANTHER" id="PTHR12128">
    <property type="entry name" value="DIHYDRODIPICOLINATE SYNTHASE"/>
    <property type="match status" value="1"/>
</dbReference>
<dbReference type="InterPro" id="IPR005263">
    <property type="entry name" value="DapA"/>
</dbReference>
<dbReference type="HAMAP" id="MF_00418">
    <property type="entry name" value="DapA"/>
    <property type="match status" value="1"/>
</dbReference>
<keyword evidence="17" id="KW-1185">Reference proteome</keyword>
<dbReference type="SMART" id="SM01130">
    <property type="entry name" value="DHDPS"/>
    <property type="match status" value="1"/>
</dbReference>
<feature type="binding site" evidence="12 15">
    <location>
        <position position="49"/>
    </location>
    <ligand>
        <name>pyruvate</name>
        <dbReference type="ChEBI" id="CHEBI:15361"/>
    </ligand>
</feature>
<evidence type="ECO:0000256" key="13">
    <source>
        <dbReference type="PIRNR" id="PIRNR001365"/>
    </source>
</evidence>
<dbReference type="Pfam" id="PF00701">
    <property type="entry name" value="DHDPS"/>
    <property type="match status" value="1"/>
</dbReference>
<sequence length="330" mass="36245">MYQTIFKGSGVALITPMNSDYTVNYELLEQLIEKQISRHTDAIIITGTTGEASTLSVKEQTEVIRFTVSRAAHRIPVIAGAGSNCTAHAVELSQQAQKAGANALLQVTPYYNKCSQAGLVSHFHAIAASTDLPIILYNIPSRTGVNILPQTYEQLCEAKNIVGVKEASGNFSQIAKIASICGSRLDIYSGNDDQITSALALGAKGVISVLANILPQETHDICESFFQGHPEISDELQLKYLELIEALFYDVNPIPVKQAMRYMGIPVGPCRLPLCEMEPVMAEKLLKVMKKYQLTDQKVEADFHGKASILHETGRSSTHFVRRHYQYANS</sequence>
<feature type="site" description="Part of a proton relay during catalysis" evidence="12">
    <location>
        <position position="111"/>
    </location>
</feature>
<evidence type="ECO:0000256" key="11">
    <source>
        <dbReference type="ARBA" id="ARBA00047836"/>
    </source>
</evidence>
<evidence type="ECO:0000256" key="1">
    <source>
        <dbReference type="ARBA" id="ARBA00003294"/>
    </source>
</evidence>
<dbReference type="PROSITE" id="PS00665">
    <property type="entry name" value="DHDPS_1"/>
    <property type="match status" value="1"/>
</dbReference>
<dbReference type="Gene3D" id="3.20.20.70">
    <property type="entry name" value="Aldolase class I"/>
    <property type="match status" value="1"/>
</dbReference>
<dbReference type="EMBL" id="JAHQCW010000006">
    <property type="protein sequence ID" value="MBU9735909.1"/>
    <property type="molecule type" value="Genomic_DNA"/>
</dbReference>
<dbReference type="GO" id="GO:0019877">
    <property type="term" value="P:diaminopimelate biosynthetic process"/>
    <property type="evidence" value="ECO:0007669"/>
    <property type="project" value="UniProtKB-UniRule"/>
</dbReference>
<dbReference type="GO" id="GO:0005829">
    <property type="term" value="C:cytosol"/>
    <property type="evidence" value="ECO:0007669"/>
    <property type="project" value="TreeGrafter"/>
</dbReference>
<keyword evidence="8 12" id="KW-0457">Lysine biosynthesis</keyword>
<dbReference type="PRINTS" id="PR00146">
    <property type="entry name" value="DHPICSNTHASE"/>
</dbReference>
<comment type="catalytic activity">
    <reaction evidence="11 12">
        <text>L-aspartate 4-semialdehyde + pyruvate = (2S,4S)-4-hydroxy-2,3,4,5-tetrahydrodipicolinate + H2O + H(+)</text>
        <dbReference type="Rhea" id="RHEA:34171"/>
        <dbReference type="ChEBI" id="CHEBI:15361"/>
        <dbReference type="ChEBI" id="CHEBI:15377"/>
        <dbReference type="ChEBI" id="CHEBI:15378"/>
        <dbReference type="ChEBI" id="CHEBI:67139"/>
        <dbReference type="ChEBI" id="CHEBI:537519"/>
        <dbReference type="EC" id="4.3.3.7"/>
    </reaction>
</comment>
<feature type="site" description="Part of a proton relay during catalysis" evidence="12">
    <location>
        <position position="48"/>
    </location>
</feature>
<dbReference type="RefSeq" id="WP_158342714.1">
    <property type="nucleotide sequence ID" value="NZ_JAHQCW010000006.1"/>
</dbReference>
<evidence type="ECO:0000256" key="8">
    <source>
        <dbReference type="ARBA" id="ARBA00023154"/>
    </source>
</evidence>
<evidence type="ECO:0000256" key="7">
    <source>
        <dbReference type="ARBA" id="ARBA00022915"/>
    </source>
</evidence>
<comment type="subcellular location">
    <subcellularLocation>
        <location evidence="12">Cytoplasm</location>
    </subcellularLocation>
</comment>
<comment type="function">
    <text evidence="1 12">Catalyzes the condensation of (S)-aspartate-beta-semialdehyde [(S)-ASA] and pyruvate to 4-hydroxy-tetrahydrodipicolinate (HTPA).</text>
</comment>
<gene>
    <name evidence="12 16" type="primary">dapA</name>
    <name evidence="16" type="ORF">KTH89_05125</name>
</gene>
<dbReference type="InterPro" id="IPR020624">
    <property type="entry name" value="Schiff_base-form_aldolases_CS"/>
</dbReference>
<proteinExistence type="inferred from homology"/>
<evidence type="ECO:0000313" key="16">
    <source>
        <dbReference type="EMBL" id="MBU9735909.1"/>
    </source>
</evidence>
<dbReference type="AlphaFoldDB" id="A0A949JXI6"/>
<dbReference type="InterPro" id="IPR002220">
    <property type="entry name" value="DapA-like"/>
</dbReference>
<dbReference type="InterPro" id="IPR013785">
    <property type="entry name" value="Aldolase_TIM"/>
</dbReference>
<dbReference type="CDD" id="cd00950">
    <property type="entry name" value="DHDPS"/>
    <property type="match status" value="1"/>
</dbReference>
<evidence type="ECO:0000256" key="5">
    <source>
        <dbReference type="ARBA" id="ARBA00022490"/>
    </source>
</evidence>
<feature type="binding site" evidence="12 15">
    <location>
        <position position="207"/>
    </location>
    <ligand>
        <name>pyruvate</name>
        <dbReference type="ChEBI" id="CHEBI:15361"/>
    </ligand>
</feature>
<keyword evidence="9 12" id="KW-0456">Lyase</keyword>
<evidence type="ECO:0000256" key="10">
    <source>
        <dbReference type="ARBA" id="ARBA00023270"/>
    </source>
</evidence>
<comment type="similarity">
    <text evidence="3 12 13">Belongs to the DapA family.</text>
</comment>
<feature type="active site" description="Proton donor/acceptor" evidence="12 14">
    <location>
        <position position="137"/>
    </location>
</feature>
<keyword evidence="10 12" id="KW-0704">Schiff base</keyword>
<dbReference type="Proteomes" id="UP000712157">
    <property type="component" value="Unassembled WGS sequence"/>
</dbReference>
<protein>
    <recommendedName>
        <fullName evidence="4 12">4-hydroxy-tetrahydrodipicolinate synthase</fullName>
        <shortName evidence="12">HTPA synthase</shortName>
        <ecNumber evidence="4 12">4.3.3.7</ecNumber>
    </recommendedName>
</protein>
<comment type="pathway">
    <text evidence="2 12">Amino-acid biosynthesis; L-lysine biosynthesis via DAP pathway; (S)-tetrahydrodipicolinate from L-aspartate: step 3/4.</text>
</comment>
<organism evidence="16 17">
    <name type="scientific">Diplocloster agilis</name>
    <dbReference type="NCBI Taxonomy" id="2850323"/>
    <lineage>
        <taxon>Bacteria</taxon>
        <taxon>Bacillati</taxon>
        <taxon>Bacillota</taxon>
        <taxon>Clostridia</taxon>
        <taxon>Lachnospirales</taxon>
        <taxon>Lachnospiraceae</taxon>
        <taxon>Diplocloster</taxon>
    </lineage>
</organism>
<evidence type="ECO:0000256" key="9">
    <source>
        <dbReference type="ARBA" id="ARBA00023239"/>
    </source>
</evidence>
<accession>A0A949JXI6</accession>
<evidence type="ECO:0000256" key="3">
    <source>
        <dbReference type="ARBA" id="ARBA00007592"/>
    </source>
</evidence>
<dbReference type="GO" id="GO:0008840">
    <property type="term" value="F:4-hydroxy-tetrahydrodipicolinate synthase activity"/>
    <property type="evidence" value="ECO:0007669"/>
    <property type="project" value="UniProtKB-UniRule"/>
</dbReference>
<keyword evidence="6 12" id="KW-0028">Amino-acid biosynthesis</keyword>